<dbReference type="InterPro" id="IPR056409">
    <property type="entry name" value="Ig_CYK3_C"/>
</dbReference>
<dbReference type="GO" id="GO:0110085">
    <property type="term" value="C:mitotic actomyosin contractile ring"/>
    <property type="evidence" value="ECO:0007669"/>
    <property type="project" value="TreeGrafter"/>
</dbReference>
<name>A0A1X2GCP1_9FUNG</name>
<dbReference type="STRING" id="101127.A0A1X2GCP1"/>
<dbReference type="GO" id="GO:0140278">
    <property type="term" value="P:mitotic division septum assembly"/>
    <property type="evidence" value="ECO:0007669"/>
    <property type="project" value="TreeGrafter"/>
</dbReference>
<evidence type="ECO:0000259" key="1">
    <source>
        <dbReference type="Pfam" id="PF24584"/>
    </source>
</evidence>
<evidence type="ECO:0000313" key="3">
    <source>
        <dbReference type="Proteomes" id="UP000242146"/>
    </source>
</evidence>
<dbReference type="Pfam" id="PF24584">
    <property type="entry name" value="Ig_CYK3_C"/>
    <property type="match status" value="1"/>
</dbReference>
<organism evidence="2 3">
    <name type="scientific">Hesseltinella vesiculosa</name>
    <dbReference type="NCBI Taxonomy" id="101127"/>
    <lineage>
        <taxon>Eukaryota</taxon>
        <taxon>Fungi</taxon>
        <taxon>Fungi incertae sedis</taxon>
        <taxon>Mucoromycota</taxon>
        <taxon>Mucoromycotina</taxon>
        <taxon>Mucoromycetes</taxon>
        <taxon>Mucorales</taxon>
        <taxon>Cunninghamellaceae</taxon>
        <taxon>Hesseltinella</taxon>
    </lineage>
</organism>
<dbReference type="InterPro" id="IPR052557">
    <property type="entry name" value="CAP/Cytokinesis_protein"/>
</dbReference>
<dbReference type="PANTHER" id="PTHR46333">
    <property type="entry name" value="CYTOKINESIS PROTEIN 3"/>
    <property type="match status" value="1"/>
</dbReference>
<dbReference type="PANTHER" id="PTHR46333:SF2">
    <property type="entry name" value="CYTOKINESIS PROTEIN 3"/>
    <property type="match status" value="1"/>
</dbReference>
<evidence type="ECO:0000313" key="2">
    <source>
        <dbReference type="EMBL" id="ORX50816.1"/>
    </source>
</evidence>
<comment type="caution">
    <text evidence="2">The sequence shown here is derived from an EMBL/GenBank/DDBJ whole genome shotgun (WGS) entry which is preliminary data.</text>
</comment>
<dbReference type="AlphaFoldDB" id="A0A1X2GCP1"/>
<sequence>MALAAGMEEARVVFGYLRAPKDTIENASHAWCCVKIEGEYRFVDCWLAFPSQPQNKYQIEEHWFLTKPPDMIYTHFPCEPHDQCLEPAISLETFFALPYVWPTFFAHRLKMIRYNPDTLIVTDDQMCHLTIRVDPNTICIAMVETEDGQVMRALAQCRFAQTIDGHPEKVYKIKAVLPKNAPHGWLKLFVAPLEWLDTHMFYRPDMPSNDINSMVDNYSGNGGHMSSSTAMTLTLQVPDLAAVFPLTQHVSGHVRSALPEHPFGFVHLHPCQYEFNVQEPQCYYLYPLQTYNFFIRGGESHHKLAIRSPGGKLFKLMYYPQDHLYDGSVTLSEVGKWTLICLTHNSTGWLVVATWMCTHPLSS</sequence>
<protein>
    <recommendedName>
        <fullName evidence="1">CYK3 C-terminal Ig-like domain-containing protein</fullName>
    </recommendedName>
</protein>
<gene>
    <name evidence="2" type="ORF">DM01DRAFT_1363563</name>
</gene>
<dbReference type="Proteomes" id="UP000242146">
    <property type="component" value="Unassembled WGS sequence"/>
</dbReference>
<dbReference type="EMBL" id="MCGT01000022">
    <property type="protein sequence ID" value="ORX50816.1"/>
    <property type="molecule type" value="Genomic_DNA"/>
</dbReference>
<feature type="domain" description="CYK3 C-terminal Ig-like" evidence="1">
    <location>
        <begin position="272"/>
        <end position="357"/>
    </location>
</feature>
<proteinExistence type="predicted"/>
<keyword evidence="3" id="KW-1185">Reference proteome</keyword>
<dbReference type="OrthoDB" id="6129702at2759"/>
<accession>A0A1X2GCP1</accession>
<reference evidence="2 3" key="1">
    <citation type="submission" date="2016-07" db="EMBL/GenBank/DDBJ databases">
        <title>Pervasive Adenine N6-methylation of Active Genes in Fungi.</title>
        <authorList>
            <consortium name="DOE Joint Genome Institute"/>
            <person name="Mondo S.J."/>
            <person name="Dannebaum R.O."/>
            <person name="Kuo R.C."/>
            <person name="Labutti K."/>
            <person name="Haridas S."/>
            <person name="Kuo A."/>
            <person name="Salamov A."/>
            <person name="Ahrendt S.R."/>
            <person name="Lipzen A."/>
            <person name="Sullivan W."/>
            <person name="Andreopoulos W.B."/>
            <person name="Clum A."/>
            <person name="Lindquist E."/>
            <person name="Daum C."/>
            <person name="Ramamoorthy G.K."/>
            <person name="Gryganskyi A."/>
            <person name="Culley D."/>
            <person name="Magnuson J.K."/>
            <person name="James T.Y."/>
            <person name="O'Malley M.A."/>
            <person name="Stajich J.E."/>
            <person name="Spatafora J.W."/>
            <person name="Visel A."/>
            <person name="Grigoriev I.V."/>
        </authorList>
    </citation>
    <scope>NUCLEOTIDE SEQUENCE [LARGE SCALE GENOMIC DNA]</scope>
    <source>
        <strain evidence="2 3">NRRL 3301</strain>
    </source>
</reference>